<feature type="transmembrane region" description="Helical" evidence="2">
    <location>
        <begin position="253"/>
        <end position="277"/>
    </location>
</feature>
<feature type="chain" id="PRO_5008915736" evidence="3">
    <location>
        <begin position="25"/>
        <end position="292"/>
    </location>
</feature>
<dbReference type="KEGG" id="pmal:PMUG01_00037800"/>
<proteinExistence type="predicted"/>
<evidence type="ECO:0000313" key="4">
    <source>
        <dbReference type="EMBL" id="SBT85533.1"/>
    </source>
</evidence>
<dbReference type="GeneID" id="39865839"/>
<keyword evidence="2" id="KW-0812">Transmembrane</keyword>
<evidence type="ECO:0000256" key="1">
    <source>
        <dbReference type="SAM" id="MobiDB-lite"/>
    </source>
</evidence>
<name>A0A1D3JGU9_PLAMA</name>
<dbReference type="RefSeq" id="XP_028858924.1">
    <property type="nucleotide sequence ID" value="XM_029008741.1"/>
</dbReference>
<protein>
    <submittedName>
        <fullName evidence="4">Fam-l protein</fullName>
    </submittedName>
</protein>
<gene>
    <name evidence="4" type="primary">PmUG01_00037800</name>
    <name evidence="4" type="ORF">PMUG01_00037800</name>
</gene>
<keyword evidence="3" id="KW-0732">Signal</keyword>
<evidence type="ECO:0000313" key="5">
    <source>
        <dbReference type="Proteomes" id="UP000219813"/>
    </source>
</evidence>
<feature type="transmembrane region" description="Helical" evidence="2">
    <location>
        <begin position="164"/>
        <end position="193"/>
    </location>
</feature>
<dbReference type="VEuPathDB" id="PlasmoDB:PmUG01_00037800"/>
<accession>A0A1D3JGU9</accession>
<dbReference type="EMBL" id="FLRL01000009">
    <property type="protein sequence ID" value="SBT85533.1"/>
    <property type="molecule type" value="Genomic_DNA"/>
</dbReference>
<evidence type="ECO:0000256" key="2">
    <source>
        <dbReference type="SAM" id="Phobius"/>
    </source>
</evidence>
<feature type="compositionally biased region" description="Basic residues" evidence="1">
    <location>
        <begin position="93"/>
        <end position="102"/>
    </location>
</feature>
<dbReference type="AlphaFoldDB" id="A0A1D3JGU9"/>
<feature type="region of interest" description="Disordered" evidence="1">
    <location>
        <begin position="85"/>
        <end position="110"/>
    </location>
</feature>
<keyword evidence="2" id="KW-0472">Membrane</keyword>
<keyword evidence="5" id="KW-1185">Reference proteome</keyword>
<sequence length="292" mass="34608">MDKKFMLHLLINLSTISFLTRICSFKNDISNFNKSLGEKCSVNIKLDLRTYRLLAKCKKYKNSSILCLKEEISCNRVNEKKNLSNNEKWEKTKNRRSQKSSSKHKEDDQLARKIKSNKFETKKCSHLEKKIFKELDYFDFLKNNRTINDKVYEKLVLKKCRLRIFIPAILLLFFAITIILDYTCFYGLIWILFRAVTMCHGSGWYGRLHKFLESSDLNWLFKSKSKEAVLKMVQKSSTGPWEKVKGHIYVESFFGYLVYIVPLLILGVTLILGLLYYHKKVIKYQKIKFTKR</sequence>
<feature type="signal peptide" evidence="3">
    <location>
        <begin position="1"/>
        <end position="24"/>
    </location>
</feature>
<keyword evidence="2" id="KW-1133">Transmembrane helix</keyword>
<organism evidence="4 5">
    <name type="scientific">Plasmodium malariae</name>
    <dbReference type="NCBI Taxonomy" id="5858"/>
    <lineage>
        <taxon>Eukaryota</taxon>
        <taxon>Sar</taxon>
        <taxon>Alveolata</taxon>
        <taxon>Apicomplexa</taxon>
        <taxon>Aconoidasida</taxon>
        <taxon>Haemosporida</taxon>
        <taxon>Plasmodiidae</taxon>
        <taxon>Plasmodium</taxon>
        <taxon>Plasmodium (Plasmodium)</taxon>
    </lineage>
</organism>
<dbReference type="InterPro" id="IPR022139">
    <property type="entry name" value="Fam-L/Fam-M-like_plasmodium"/>
</dbReference>
<reference evidence="4 5" key="1">
    <citation type="submission" date="2016-06" db="EMBL/GenBank/DDBJ databases">
        <authorList>
            <consortium name="Pathogen Informatics"/>
        </authorList>
    </citation>
    <scope>NUCLEOTIDE SEQUENCE [LARGE SCALE GENOMIC DNA]</scope>
</reference>
<evidence type="ECO:0000256" key="3">
    <source>
        <dbReference type="SAM" id="SignalP"/>
    </source>
</evidence>
<dbReference type="Proteomes" id="UP000219813">
    <property type="component" value="Unassembled WGS sequence"/>
</dbReference>
<dbReference type="Pfam" id="PF12420">
    <property type="entry name" value="DUF3671"/>
    <property type="match status" value="1"/>
</dbReference>